<dbReference type="InterPro" id="IPR036642">
    <property type="entry name" value="Cyt_bc1_su8_sf"/>
</dbReference>
<dbReference type="GO" id="GO:0006122">
    <property type="term" value="P:mitochondrial electron transport, ubiquinol to cytochrome c"/>
    <property type="evidence" value="ECO:0007669"/>
    <property type="project" value="InterPro"/>
</dbReference>
<accession>Q4UGQ8</accession>
<dbReference type="EMBL" id="UIVS01000001">
    <property type="protein sequence ID" value="SVP89664.1"/>
    <property type="molecule type" value="Genomic_DNA"/>
</dbReference>
<reference evidence="12" key="2">
    <citation type="submission" date="2018-07" db="EMBL/GenBank/DDBJ databases">
        <authorList>
            <person name="Quirk P.G."/>
            <person name="Krulwich T.A."/>
        </authorList>
    </citation>
    <scope>NUCLEOTIDE SEQUENCE</scope>
    <source>
        <strain evidence="12">Anand</strain>
    </source>
</reference>
<evidence type="ECO:0000313" key="14">
    <source>
        <dbReference type="Proteomes" id="UP000001950"/>
    </source>
</evidence>
<dbReference type="InParanoid" id="Q4UGQ8"/>
<proteinExistence type="inferred from homology"/>
<dbReference type="FunCoup" id="Q4UGQ8">
    <property type="interactions" value="32"/>
</dbReference>
<dbReference type="VEuPathDB" id="PiroplasmaDB:TA21245"/>
<dbReference type="Proteomes" id="UP000001950">
    <property type="component" value="Chromosome 1"/>
</dbReference>
<dbReference type="EMBL" id="UIVT01000001">
    <property type="protein sequence ID" value="SVP88504.1"/>
    <property type="molecule type" value="Genomic_DNA"/>
</dbReference>
<evidence type="ECO:0000256" key="9">
    <source>
        <dbReference type="ARBA" id="ARBA00023128"/>
    </source>
</evidence>
<dbReference type="AlphaFoldDB" id="Q4UGQ8"/>
<keyword evidence="10" id="KW-0472">Membrane</keyword>
<dbReference type="KEGG" id="tan:TA21245"/>
<dbReference type="GO" id="GO:0005743">
    <property type="term" value="C:mitochondrial inner membrane"/>
    <property type="evidence" value="ECO:0007669"/>
    <property type="project" value="UniProtKB-SubCell"/>
</dbReference>
<evidence type="ECO:0000256" key="5">
    <source>
        <dbReference type="ARBA" id="ARBA00022692"/>
    </source>
</evidence>
<sequence length="125" mass="15021">MSVLKYQSRRFFSVMGRDSADLSSKISKRMTPKYTQKPLGSYPFPPEHEMLWKNRRTILGGYFQHSISPFQLKFVYPLIHQGPARVWAKLSQTFWWVIWPLSMGYLGFKTIEKLHQKYLKRHNYF</sequence>
<organism evidence="11 14">
    <name type="scientific">Theileria annulata</name>
    <dbReference type="NCBI Taxonomy" id="5874"/>
    <lineage>
        <taxon>Eukaryota</taxon>
        <taxon>Sar</taxon>
        <taxon>Alveolata</taxon>
        <taxon>Apicomplexa</taxon>
        <taxon>Aconoidasida</taxon>
        <taxon>Piroplasmida</taxon>
        <taxon>Theileriidae</taxon>
        <taxon>Theileria</taxon>
    </lineage>
</organism>
<protein>
    <recommendedName>
        <fullName evidence="15">Cytochrome b-c1 complex subunit 8</fullName>
    </recommendedName>
</protein>
<evidence type="ECO:0008006" key="15">
    <source>
        <dbReference type="Google" id="ProtNLM"/>
    </source>
</evidence>
<dbReference type="EMBL" id="CR940347">
    <property type="protein sequence ID" value="CAI73731.1"/>
    <property type="molecule type" value="Genomic_DNA"/>
</dbReference>
<keyword evidence="7" id="KW-0249">Electron transport</keyword>
<keyword evidence="6" id="KW-0999">Mitochondrion inner membrane</keyword>
<evidence type="ECO:0000313" key="13">
    <source>
        <dbReference type="EMBL" id="SVP89664.1"/>
    </source>
</evidence>
<dbReference type="Gene3D" id="1.20.5.210">
    <property type="entry name" value="Cytochrome b-c1 complex subunit 8"/>
    <property type="match status" value="1"/>
</dbReference>
<keyword evidence="4" id="KW-0679">Respiratory chain</keyword>
<evidence type="ECO:0000256" key="1">
    <source>
        <dbReference type="ARBA" id="ARBA00004434"/>
    </source>
</evidence>
<keyword evidence="9" id="KW-0496">Mitochondrion</keyword>
<name>Q4UGQ8_THEAN</name>
<dbReference type="GO" id="GO:0045275">
    <property type="term" value="C:respiratory chain complex III"/>
    <property type="evidence" value="ECO:0007669"/>
    <property type="project" value="InterPro"/>
</dbReference>
<dbReference type="OMA" id="PEHEMLW"/>
<evidence type="ECO:0000256" key="4">
    <source>
        <dbReference type="ARBA" id="ARBA00022660"/>
    </source>
</evidence>
<evidence type="ECO:0000256" key="2">
    <source>
        <dbReference type="ARBA" id="ARBA00007668"/>
    </source>
</evidence>
<evidence type="ECO:0000256" key="6">
    <source>
        <dbReference type="ARBA" id="ARBA00022792"/>
    </source>
</evidence>
<gene>
    <name evidence="11" type="ORF">TA21245</name>
    <name evidence="12" type="ORF">TAT_000036500</name>
    <name evidence="13" type="ORF">TAV_000036100</name>
</gene>
<evidence type="ECO:0000256" key="3">
    <source>
        <dbReference type="ARBA" id="ARBA00022448"/>
    </source>
</evidence>
<reference evidence="11 14" key="1">
    <citation type="journal article" date="2005" name="Science">
        <title>Genome of the host-cell transforming parasite Theileria annulata compared with T. parva.</title>
        <authorList>
            <person name="Pain A."/>
            <person name="Renauld H."/>
            <person name="Berriman M."/>
            <person name="Murphy L."/>
            <person name="Yeats C.A."/>
            <person name="Weir W."/>
            <person name="Kerhornou A."/>
            <person name="Aslett M."/>
            <person name="Bishop R."/>
            <person name="Bouchier C."/>
            <person name="Cochet M."/>
            <person name="Coulson R.M.R."/>
            <person name="Cronin A."/>
            <person name="de Villiers E.P."/>
            <person name="Fraser A."/>
            <person name="Fosker N."/>
            <person name="Gardner M."/>
            <person name="Goble A."/>
            <person name="Griffiths-Jones S."/>
            <person name="Harris D.E."/>
            <person name="Katzer F."/>
            <person name="Larke N."/>
            <person name="Lord A."/>
            <person name="Maser P."/>
            <person name="McKellar S."/>
            <person name="Mooney P."/>
            <person name="Morton F."/>
            <person name="Nene V."/>
            <person name="O'Neil S."/>
            <person name="Price C."/>
            <person name="Quail M.A."/>
            <person name="Rabbinowitsch E."/>
            <person name="Rawlings N.D."/>
            <person name="Rutter S."/>
            <person name="Saunders D."/>
            <person name="Seeger K."/>
            <person name="Shah T."/>
            <person name="Squares R."/>
            <person name="Squares S."/>
            <person name="Tivey A."/>
            <person name="Walker A.R."/>
            <person name="Woodward J."/>
            <person name="Dobbelaere D.A.E."/>
            <person name="Langsley G."/>
            <person name="Rajandream M.A."/>
            <person name="McKeever D."/>
            <person name="Shiels B."/>
            <person name="Tait A."/>
            <person name="Barrell B.G."/>
            <person name="Hall N."/>
        </authorList>
    </citation>
    <scope>NUCLEOTIDE SEQUENCE [LARGE SCALE GENOMIC DNA]</scope>
    <source>
        <strain evidence="14">Ankara</strain>
        <strain evidence="11">Ankara isolate clone C9</strain>
    </source>
</reference>
<dbReference type="OrthoDB" id="359909at2759"/>
<keyword evidence="5" id="KW-0812">Transmembrane</keyword>
<dbReference type="SUPFAM" id="SSF81508">
    <property type="entry name" value="Ubiquinone-binding protein QP-C of cytochrome bc1 complex (Ubiquinol-cytochrome c reductase)"/>
    <property type="match status" value="1"/>
</dbReference>
<keyword evidence="3" id="KW-0813">Transport</keyword>
<dbReference type="eggNOG" id="ENOG502SVAV">
    <property type="taxonomic scope" value="Eukaryota"/>
</dbReference>
<evidence type="ECO:0000256" key="7">
    <source>
        <dbReference type="ARBA" id="ARBA00022982"/>
    </source>
</evidence>
<evidence type="ECO:0000313" key="11">
    <source>
        <dbReference type="EMBL" id="CAI73731.1"/>
    </source>
</evidence>
<evidence type="ECO:0000256" key="8">
    <source>
        <dbReference type="ARBA" id="ARBA00022989"/>
    </source>
</evidence>
<evidence type="ECO:0000256" key="10">
    <source>
        <dbReference type="ARBA" id="ARBA00023136"/>
    </source>
</evidence>
<keyword evidence="14" id="KW-1185">Reference proteome</keyword>
<evidence type="ECO:0000313" key="12">
    <source>
        <dbReference type="EMBL" id="SVP88504.1"/>
    </source>
</evidence>
<comment type="similarity">
    <text evidence="2">Belongs to the UQCRQ/QCR8 family.</text>
</comment>
<keyword evidence="8" id="KW-1133">Transmembrane helix</keyword>
<dbReference type="RefSeq" id="XP_954408.1">
    <property type="nucleotide sequence ID" value="XM_949315.1"/>
</dbReference>
<comment type="subcellular location">
    <subcellularLocation>
        <location evidence="1">Mitochondrion inner membrane</location>
        <topology evidence="1">Single-pass membrane protein</topology>
    </subcellularLocation>
</comment>
<dbReference type="GeneID" id="3863544"/>